<dbReference type="PANTHER" id="PTHR43755:SF1">
    <property type="entry name" value="FAD-DEPENDENT PYRIDINE NUCLEOTIDE-DISULPHIDE OXIDOREDUCTASE"/>
    <property type="match status" value="1"/>
</dbReference>
<proteinExistence type="predicted"/>
<dbReference type="PRINTS" id="PR00368">
    <property type="entry name" value="FADPNR"/>
</dbReference>
<dbReference type="SUPFAM" id="SSF51905">
    <property type="entry name" value="FAD/NAD(P)-binding domain"/>
    <property type="match status" value="2"/>
</dbReference>
<gene>
    <name evidence="2" type="ORF">EKG83_13275</name>
</gene>
<protein>
    <submittedName>
        <fullName evidence="2">NAD(P)/FAD-dependent oxidoreductase</fullName>
    </submittedName>
</protein>
<dbReference type="KEGG" id="ssyi:EKG83_13275"/>
<accession>A0A5Q0HED0</accession>
<sequence length="386" mass="40360">MPNTVVVLGAGVGGLTAATRLRELLPERDRIILVDRSFDGVQGLSLLWVLRGWRDAEQVRVRPKPLPGIDMRTAEVRSVDTAARVVHTGTGPIPYDAVVVALGAGLAPERVPGLSDALATGVAGQFYGLDGAERLHRQLSRIDSGRIAVLVAGVPFKCPAAPFEGALLAADLLRERGVRDAVTVDAFTPDPLPMPVAGPAVGRALVGMLERHGIGFHGNRAVARVDPAARRLEFADGAGEPFDLLVVVPPHQAPTAVAGTGLGAAGWIPVDRHTLAAGAPGVWALGDSSALLLPNGKPLPKAAVFARREAEVVADGVARHLGHDAPEPHFDGLGSCYVEIGGHVAAKGVGDFFAPGGPEVTLLDPSPGFHEEKQEEERAWLARWNG</sequence>
<dbReference type="Proteomes" id="UP000325787">
    <property type="component" value="Chromosome"/>
</dbReference>
<keyword evidence="3" id="KW-1185">Reference proteome</keyword>
<dbReference type="GO" id="GO:0016491">
    <property type="term" value="F:oxidoreductase activity"/>
    <property type="evidence" value="ECO:0007669"/>
    <property type="project" value="InterPro"/>
</dbReference>
<dbReference type="PANTHER" id="PTHR43755">
    <property type="match status" value="1"/>
</dbReference>
<feature type="domain" description="FAD/NAD(P)-binding" evidence="1">
    <location>
        <begin position="4"/>
        <end position="309"/>
    </location>
</feature>
<dbReference type="InterPro" id="IPR023753">
    <property type="entry name" value="FAD/NAD-binding_dom"/>
</dbReference>
<reference evidence="3" key="1">
    <citation type="journal article" date="2021" name="Curr. Microbiol.">
        <title>Complete genome of nocamycin-producing strain Saccharothrix syringae NRRL B-16468 reveals the biosynthetic potential for secondary metabolites.</title>
        <authorList>
            <person name="Mo X."/>
            <person name="Yang S."/>
        </authorList>
    </citation>
    <scope>NUCLEOTIDE SEQUENCE [LARGE SCALE GENOMIC DNA]</scope>
    <source>
        <strain evidence="3">ATCC 51364 / DSM 43886 / JCM 6844 / KCTC 9398 / NBRC 14523 / NRRL B-16468 / INA 2240</strain>
    </source>
</reference>
<dbReference type="AlphaFoldDB" id="A0A5Q0HED0"/>
<evidence type="ECO:0000259" key="1">
    <source>
        <dbReference type="Pfam" id="PF07992"/>
    </source>
</evidence>
<dbReference type="Pfam" id="PF07992">
    <property type="entry name" value="Pyr_redox_2"/>
    <property type="match status" value="1"/>
</dbReference>
<organism evidence="2 3">
    <name type="scientific">Saccharothrix syringae</name>
    <name type="common">Nocardiopsis syringae</name>
    <dbReference type="NCBI Taxonomy" id="103733"/>
    <lineage>
        <taxon>Bacteria</taxon>
        <taxon>Bacillati</taxon>
        <taxon>Actinomycetota</taxon>
        <taxon>Actinomycetes</taxon>
        <taxon>Pseudonocardiales</taxon>
        <taxon>Pseudonocardiaceae</taxon>
        <taxon>Saccharothrix</taxon>
    </lineage>
</organism>
<dbReference type="InterPro" id="IPR036188">
    <property type="entry name" value="FAD/NAD-bd_sf"/>
</dbReference>
<dbReference type="OrthoDB" id="9802771at2"/>
<evidence type="ECO:0000313" key="3">
    <source>
        <dbReference type="Proteomes" id="UP000325787"/>
    </source>
</evidence>
<name>A0A5Q0HED0_SACSY</name>
<dbReference type="InterPro" id="IPR052541">
    <property type="entry name" value="SQRD"/>
</dbReference>
<dbReference type="EMBL" id="CP034550">
    <property type="protein sequence ID" value="QFZ24210.1"/>
    <property type="molecule type" value="Genomic_DNA"/>
</dbReference>
<evidence type="ECO:0000313" key="2">
    <source>
        <dbReference type="EMBL" id="QFZ24210.1"/>
    </source>
</evidence>
<dbReference type="Gene3D" id="3.50.50.60">
    <property type="entry name" value="FAD/NAD(P)-binding domain"/>
    <property type="match status" value="2"/>
</dbReference>